<accession>A0AA35QEL3</accession>
<evidence type="ECO:0000256" key="2">
    <source>
        <dbReference type="SAM" id="SignalP"/>
    </source>
</evidence>
<evidence type="ECO:0000313" key="4">
    <source>
        <dbReference type="Proteomes" id="UP001160390"/>
    </source>
</evidence>
<keyword evidence="2" id="KW-0732">Signal</keyword>
<organism evidence="3 4">
    <name type="scientific">Clonostachys chloroleuca</name>
    <dbReference type="NCBI Taxonomy" id="1926264"/>
    <lineage>
        <taxon>Eukaryota</taxon>
        <taxon>Fungi</taxon>
        <taxon>Dikarya</taxon>
        <taxon>Ascomycota</taxon>
        <taxon>Pezizomycotina</taxon>
        <taxon>Sordariomycetes</taxon>
        <taxon>Hypocreomycetidae</taxon>
        <taxon>Hypocreales</taxon>
        <taxon>Bionectriaceae</taxon>
        <taxon>Clonostachys</taxon>
    </lineage>
</organism>
<feature type="compositionally biased region" description="Polar residues" evidence="1">
    <location>
        <begin position="815"/>
        <end position="839"/>
    </location>
</feature>
<reference evidence="3" key="1">
    <citation type="submission" date="2023-01" db="EMBL/GenBank/DDBJ databases">
        <authorList>
            <person name="Piombo E."/>
        </authorList>
    </citation>
    <scope>NUCLEOTIDE SEQUENCE</scope>
</reference>
<feature type="compositionally biased region" description="Low complexity" evidence="1">
    <location>
        <begin position="569"/>
        <end position="585"/>
    </location>
</feature>
<feature type="compositionally biased region" description="Polar residues" evidence="1">
    <location>
        <begin position="590"/>
        <end position="614"/>
    </location>
</feature>
<name>A0AA35QEL3_9HYPO</name>
<feature type="compositionally biased region" description="Polar residues" evidence="1">
    <location>
        <begin position="784"/>
        <end position="799"/>
    </location>
</feature>
<feature type="compositionally biased region" description="Polar residues" evidence="1">
    <location>
        <begin position="860"/>
        <end position="871"/>
    </location>
</feature>
<feature type="region of interest" description="Disordered" evidence="1">
    <location>
        <begin position="161"/>
        <end position="275"/>
    </location>
</feature>
<feature type="compositionally biased region" description="Polar residues" evidence="1">
    <location>
        <begin position="715"/>
        <end position="724"/>
    </location>
</feature>
<evidence type="ECO:0000256" key="1">
    <source>
        <dbReference type="SAM" id="MobiDB-lite"/>
    </source>
</evidence>
<protein>
    <recommendedName>
        <fullName evidence="5">Extracellular membrane protein CFEM domain-containing protein</fullName>
    </recommendedName>
</protein>
<keyword evidence="4" id="KW-1185">Reference proteome</keyword>
<evidence type="ECO:0000313" key="3">
    <source>
        <dbReference type="EMBL" id="CAI6100577.1"/>
    </source>
</evidence>
<feature type="compositionally biased region" description="Low complexity" evidence="1">
    <location>
        <begin position="161"/>
        <end position="185"/>
    </location>
</feature>
<feature type="compositionally biased region" description="Polar residues" evidence="1">
    <location>
        <begin position="962"/>
        <end position="979"/>
    </location>
</feature>
<feature type="compositionally biased region" description="Polar residues" evidence="1">
    <location>
        <begin position="760"/>
        <end position="776"/>
    </location>
</feature>
<feature type="compositionally biased region" description="Low complexity" evidence="1">
    <location>
        <begin position="894"/>
        <end position="904"/>
    </location>
</feature>
<feature type="region of interest" description="Disordered" evidence="1">
    <location>
        <begin position="344"/>
        <end position="419"/>
    </location>
</feature>
<gene>
    <name evidence="3" type="ORF">CCHLO57077_00015506</name>
</gene>
<feature type="compositionally biased region" description="Polar residues" evidence="1">
    <location>
        <begin position="436"/>
        <end position="463"/>
    </location>
</feature>
<feature type="chain" id="PRO_5041368484" description="Extracellular membrane protein CFEM domain-containing protein" evidence="2">
    <location>
        <begin position="23"/>
        <end position="1025"/>
    </location>
</feature>
<sequence>MAVVPSPYVLLLLLIQSTFLHALGPQASSDYDTTIPSCARACVNSFVNVHYGSTLCASRSLQCLCSARGATPYTLGEGALQCLAAEKRVGGCSESVASGQLNAFWRLEFGQGYIGFNGMDTTMDTVYHICDDQKNAITPTHSVITASLILPTVSGDFVQFPPVTTTTTSEPTSTSTTSRQTLPTTLITETKPSPTSWSSSGRSSGKTSSTSSESSSYSSSVSGSSTVTSSETSTTQTSSTASSTETNSVSTTSSTGAAVPPTGTGTSDDAGAGGGSPSLTKGQIAGISVGAAVAASFAIGAVVLIRCYRRRDRAETPPPEHFHNDQDHHRRMSTFAYLSGGNGGYDVDDRRWDPNPPRPSPGMSQIPHPPPFRHHHDARLNFLSAGRATRTPPPPLPGQEIRKVESSESAFSSPRSRRMSKLLPAKPSMAPFLGPSYTSPSQLEAGQAYQPTSNLAPAVSQPQQPHPADSGLVSPLEPQNKSQFPIPLRIQIPSEQEAEQTAPDARDSNITQFEEDANPAQDVLQFWKHPSSGARSDAPVYVRDKSGNWVLAESELGAALSPREPKSARSLSSSTGRPLSTSSRLGLAISTGTRSHQQPPVPTVTKSTQSQNVTKIPLPKDRNYSNPHQIPEPLFSRPGPSAANPAFRVRTDQGSYSYRGSFHAFETSSGSGASSSGESKPPTPPEKSSGLSPVFESPFSMNPGQPVQTRERSSRLASNASTGIAPQPRRPSLNDPPGQPSPTLGDIYHNQHPQPVIQHPAQQQRPAQVSHYTSQPYGVKRPWQNPTMLRTGSPQQQTMRVVEPSPEPESEWPSIRTSRSLTNSKSQHSLSNASGSSQPPRYLPSNPKDKVPSAPYHQPFFSQQLSTSRSYRQPPPAAAAPAVAAEALYPGLPPSRQHYSSQQQPPYPARNLPQLNTQIPSAHYGPPSAGQAQTQAQAQVQDSLPPSPGGSSLLAKRLGTNRAAQMSLGTAAHRSSVQQRWHRNEPNPPPQQQSAPRESSTPSLSSWLPRVTPTRRGRDSYHQIQ</sequence>
<evidence type="ECO:0008006" key="5">
    <source>
        <dbReference type="Google" id="ProtNLM"/>
    </source>
</evidence>
<comment type="caution">
    <text evidence="3">The sequence shown here is derived from an EMBL/GenBank/DDBJ whole genome shotgun (WGS) entry which is preliminary data.</text>
</comment>
<feature type="compositionally biased region" description="Basic and acidic residues" evidence="1">
    <location>
        <begin position="1016"/>
        <end position="1025"/>
    </location>
</feature>
<feature type="region of interest" description="Disordered" evidence="1">
    <location>
        <begin position="560"/>
        <end position="1025"/>
    </location>
</feature>
<feature type="compositionally biased region" description="Polar residues" evidence="1">
    <location>
        <begin position="992"/>
        <end position="1006"/>
    </location>
</feature>
<feature type="compositionally biased region" description="Low complexity" evidence="1">
    <location>
        <begin position="929"/>
        <end position="954"/>
    </location>
</feature>
<feature type="signal peptide" evidence="2">
    <location>
        <begin position="1"/>
        <end position="22"/>
    </location>
</feature>
<proteinExistence type="predicted"/>
<dbReference type="AlphaFoldDB" id="A0AA35QEL3"/>
<feature type="compositionally biased region" description="Low complexity" evidence="1">
    <location>
        <begin position="668"/>
        <end position="690"/>
    </location>
</feature>
<dbReference type="Proteomes" id="UP001160390">
    <property type="component" value="Unassembled WGS sequence"/>
</dbReference>
<feature type="compositionally biased region" description="Polar residues" evidence="1">
    <location>
        <begin position="699"/>
        <end position="708"/>
    </location>
</feature>
<dbReference type="EMBL" id="CABFNP030001344">
    <property type="protein sequence ID" value="CAI6100577.1"/>
    <property type="molecule type" value="Genomic_DNA"/>
</dbReference>
<feature type="region of interest" description="Disordered" evidence="1">
    <location>
        <begin position="431"/>
        <end position="481"/>
    </location>
</feature>
<feature type="compositionally biased region" description="Low complexity" evidence="1">
    <location>
        <begin position="193"/>
        <end position="270"/>
    </location>
</feature>